<evidence type="ECO:0000313" key="2">
    <source>
        <dbReference type="EMBL" id="GLS89357.1"/>
    </source>
</evidence>
<dbReference type="RefSeq" id="WP_284202476.1">
    <property type="nucleotide sequence ID" value="NZ_BSPQ01000001.1"/>
</dbReference>
<dbReference type="Proteomes" id="UP001157353">
    <property type="component" value="Unassembled WGS sequence"/>
</dbReference>
<evidence type="ECO:0000313" key="3">
    <source>
        <dbReference type="Proteomes" id="UP001157353"/>
    </source>
</evidence>
<comment type="caution">
    <text evidence="2">The sequence shown here is derived from an EMBL/GenBank/DDBJ whole genome shotgun (WGS) entry which is preliminary data.</text>
</comment>
<accession>A0ABQ6DW37</accession>
<reference evidence="3" key="1">
    <citation type="journal article" date="2019" name="Int. J. Syst. Evol. Microbiol.">
        <title>The Global Catalogue of Microorganisms (GCM) 10K type strain sequencing project: providing services to taxonomists for standard genome sequencing and annotation.</title>
        <authorList>
            <consortium name="The Broad Institute Genomics Platform"/>
            <consortium name="The Broad Institute Genome Sequencing Center for Infectious Disease"/>
            <person name="Wu L."/>
            <person name="Ma J."/>
        </authorList>
    </citation>
    <scope>NUCLEOTIDE SEQUENCE [LARGE SCALE GENOMIC DNA]</scope>
    <source>
        <strain evidence="3">NBRC 103166</strain>
    </source>
</reference>
<dbReference type="EMBL" id="BSPQ01000001">
    <property type="protein sequence ID" value="GLS89357.1"/>
    <property type="molecule type" value="Genomic_DNA"/>
</dbReference>
<feature type="signal peptide" evidence="1">
    <location>
        <begin position="1"/>
        <end position="24"/>
    </location>
</feature>
<name>A0ABQ6DW37_9GAMM</name>
<gene>
    <name evidence="2" type="ORF">GCM10007916_04240</name>
</gene>
<organism evidence="2 3">
    <name type="scientific">Psychromonas marina</name>
    <dbReference type="NCBI Taxonomy" id="88364"/>
    <lineage>
        <taxon>Bacteria</taxon>
        <taxon>Pseudomonadati</taxon>
        <taxon>Pseudomonadota</taxon>
        <taxon>Gammaproteobacteria</taxon>
        <taxon>Alteromonadales</taxon>
        <taxon>Psychromonadaceae</taxon>
        <taxon>Psychromonas</taxon>
    </lineage>
</organism>
<evidence type="ECO:0000256" key="1">
    <source>
        <dbReference type="SAM" id="SignalP"/>
    </source>
</evidence>
<protein>
    <submittedName>
        <fullName evidence="2">Uncharacterized protein</fullName>
    </submittedName>
</protein>
<sequence>MKKSMGLLTSALFASLILITPVSANNGNKHHDKKVLPEQAGYAACNKPCSDRHIIIPEPNNRKR</sequence>
<keyword evidence="3" id="KW-1185">Reference proteome</keyword>
<feature type="chain" id="PRO_5045435399" evidence="1">
    <location>
        <begin position="25"/>
        <end position="64"/>
    </location>
</feature>
<keyword evidence="1" id="KW-0732">Signal</keyword>
<proteinExistence type="predicted"/>